<evidence type="ECO:0000313" key="2">
    <source>
        <dbReference type="Proteomes" id="UP000197174"/>
    </source>
</evidence>
<gene>
    <name evidence="1" type="ORF">B5D80_27895</name>
</gene>
<dbReference type="SUPFAM" id="SSF47598">
    <property type="entry name" value="Ribbon-helix-helix"/>
    <property type="match status" value="1"/>
</dbReference>
<dbReference type="AlphaFoldDB" id="A0A246REL5"/>
<dbReference type="RefSeq" id="WP_211291675.1">
    <property type="nucleotide sequence ID" value="NZ_MZMV01000069.1"/>
</dbReference>
<evidence type="ECO:0000313" key="1">
    <source>
        <dbReference type="EMBL" id="OWV00495.1"/>
    </source>
</evidence>
<comment type="caution">
    <text evidence="1">The sequence shown here is derived from an EMBL/GenBank/DDBJ whole genome shotgun (WGS) entry which is preliminary data.</text>
</comment>
<dbReference type="InterPro" id="IPR010985">
    <property type="entry name" value="Ribbon_hlx_hlx"/>
</dbReference>
<reference evidence="1 2" key="1">
    <citation type="submission" date="2017-03" db="EMBL/GenBank/DDBJ databases">
        <title>Whole genome sequence of Micromonospora wenchangensis, isolated from mangrove soil.</title>
        <authorList>
            <person name="Yang H."/>
        </authorList>
    </citation>
    <scope>NUCLEOTIDE SEQUENCE [LARGE SCALE GENOMIC DNA]</scope>
    <source>
        <strain evidence="1 2">CCTCC AA 2012002</strain>
    </source>
</reference>
<organism evidence="1 2">
    <name type="scientific">Micromonospora wenchangensis</name>
    <dbReference type="NCBI Taxonomy" id="1185415"/>
    <lineage>
        <taxon>Bacteria</taxon>
        <taxon>Bacillati</taxon>
        <taxon>Actinomycetota</taxon>
        <taxon>Actinomycetes</taxon>
        <taxon>Micromonosporales</taxon>
        <taxon>Micromonosporaceae</taxon>
        <taxon>Micromonospora</taxon>
    </lineage>
</organism>
<accession>A0A246REL5</accession>
<dbReference type="EMBL" id="MZMV01000069">
    <property type="protein sequence ID" value="OWV00495.1"/>
    <property type="molecule type" value="Genomic_DNA"/>
</dbReference>
<dbReference type="Proteomes" id="UP000197174">
    <property type="component" value="Unassembled WGS sequence"/>
</dbReference>
<protein>
    <submittedName>
        <fullName evidence="1">Uncharacterized protein</fullName>
    </submittedName>
</protein>
<sequence>MEPGNGKTGVKTLGLKLPDELHAQFALVAQLDGLSLTDAMRRAVELYVEHKQAQPDFAAQAAAVLEEIEREAAARRGAIQALFGDTGTLPVEAKAAGKRRGNEAPAQT</sequence>
<keyword evidence="2" id="KW-1185">Reference proteome</keyword>
<dbReference type="GO" id="GO:0006355">
    <property type="term" value="P:regulation of DNA-templated transcription"/>
    <property type="evidence" value="ECO:0007669"/>
    <property type="project" value="InterPro"/>
</dbReference>
<proteinExistence type="predicted"/>
<name>A0A246REL5_9ACTN</name>